<accession>A0ABX7R4J1</accession>
<dbReference type="Proteomes" id="UP000663207">
    <property type="component" value="Chromosome"/>
</dbReference>
<dbReference type="RefSeq" id="WP_207381769.1">
    <property type="nucleotide sequence ID" value="NZ_CP071502.1"/>
</dbReference>
<dbReference type="EMBL" id="CP071502">
    <property type="protein sequence ID" value="QSX38747.1"/>
    <property type="molecule type" value="Genomic_DNA"/>
</dbReference>
<organism evidence="2 3">
    <name type="scientific">Shewanella sedimentimangrovi</name>
    <dbReference type="NCBI Taxonomy" id="2814293"/>
    <lineage>
        <taxon>Bacteria</taxon>
        <taxon>Pseudomonadati</taxon>
        <taxon>Pseudomonadota</taxon>
        <taxon>Gammaproteobacteria</taxon>
        <taxon>Alteromonadales</taxon>
        <taxon>Shewanellaceae</taxon>
        <taxon>Shewanella</taxon>
    </lineage>
</organism>
<feature type="region of interest" description="Disordered" evidence="1">
    <location>
        <begin position="49"/>
        <end position="72"/>
    </location>
</feature>
<keyword evidence="3" id="KW-1185">Reference proteome</keyword>
<name>A0ABX7R4J1_9GAMM</name>
<sequence>MMAQGQHGSAFSWSPQGIAAYVQSGGAMQLDFNRSLPVNMGARQVAPVAARQQQETVTVDPEQPEARSAKGFLVPLDERLNAKLAYDRHTRANQGAIAQYLLTQYADKREQIQKMVGIDLYA</sequence>
<evidence type="ECO:0000256" key="1">
    <source>
        <dbReference type="SAM" id="MobiDB-lite"/>
    </source>
</evidence>
<reference evidence="2 3" key="1">
    <citation type="submission" date="2021-03" db="EMBL/GenBank/DDBJ databases">
        <title>Novel species identification of genus Shewanella.</title>
        <authorList>
            <person name="Liu G."/>
            <person name="Zhang Q."/>
        </authorList>
    </citation>
    <scope>NUCLEOTIDE SEQUENCE [LARGE SCALE GENOMIC DNA]</scope>
    <source>
        <strain evidence="2 3">FJAT-52962</strain>
    </source>
</reference>
<evidence type="ECO:0000313" key="3">
    <source>
        <dbReference type="Proteomes" id="UP000663207"/>
    </source>
</evidence>
<gene>
    <name evidence="2" type="ORF">JYB85_08060</name>
</gene>
<evidence type="ECO:0000313" key="2">
    <source>
        <dbReference type="EMBL" id="QSX38747.1"/>
    </source>
</evidence>
<proteinExistence type="predicted"/>
<protein>
    <submittedName>
        <fullName evidence="2">Uncharacterized protein</fullName>
    </submittedName>
</protein>